<evidence type="ECO:0000256" key="5">
    <source>
        <dbReference type="SAM" id="MobiDB-lite"/>
    </source>
</evidence>
<feature type="domain" description="BED-type" evidence="6">
    <location>
        <begin position="1"/>
        <end position="68"/>
    </location>
</feature>
<dbReference type="InterPro" id="IPR012337">
    <property type="entry name" value="RNaseH-like_sf"/>
</dbReference>
<dbReference type="EMBL" id="GL376620">
    <property type="status" value="NOT_ANNOTATED_CDS"/>
    <property type="molecule type" value="Genomic_DNA"/>
</dbReference>
<dbReference type="EnsemblProtists" id="PYU1_T001045">
    <property type="protein sequence ID" value="PYU1_T001045"/>
    <property type="gene ID" value="PYU1_G001045"/>
</dbReference>
<feature type="compositionally biased region" description="Polar residues" evidence="5">
    <location>
        <begin position="80"/>
        <end position="104"/>
    </location>
</feature>
<reference evidence="8" key="2">
    <citation type="submission" date="2010-04" db="EMBL/GenBank/DDBJ databases">
        <authorList>
            <person name="Buell R."/>
            <person name="Hamilton J."/>
            <person name="Hostetler J."/>
        </authorList>
    </citation>
    <scope>NUCLEOTIDE SEQUENCE [LARGE SCALE GENOMIC DNA]</scope>
    <source>
        <strain evidence="8">DAOM:BR144</strain>
    </source>
</reference>
<dbReference type="InterPro" id="IPR003656">
    <property type="entry name" value="Znf_BED"/>
</dbReference>
<evidence type="ECO:0000313" key="7">
    <source>
        <dbReference type="EnsemblProtists" id="PYU1_T001045"/>
    </source>
</evidence>
<dbReference type="HOGENOM" id="CLU_328873_0_0_1"/>
<protein>
    <recommendedName>
        <fullName evidence="6">BED-type domain-containing protein</fullName>
    </recommendedName>
</protein>
<dbReference type="SUPFAM" id="SSF53098">
    <property type="entry name" value="Ribonuclease H-like"/>
    <property type="match status" value="1"/>
</dbReference>
<reference evidence="7" key="3">
    <citation type="submission" date="2015-02" db="UniProtKB">
        <authorList>
            <consortium name="EnsemblProtists"/>
        </authorList>
    </citation>
    <scope>IDENTIFICATION</scope>
    <source>
        <strain evidence="7">DAOM BR144</strain>
    </source>
</reference>
<dbReference type="Proteomes" id="UP000019132">
    <property type="component" value="Unassembled WGS sequence"/>
</dbReference>
<organism evidence="7 8">
    <name type="scientific">Globisporangium ultimum (strain ATCC 200006 / CBS 805.95 / DAOM BR144)</name>
    <name type="common">Pythium ultimum</name>
    <dbReference type="NCBI Taxonomy" id="431595"/>
    <lineage>
        <taxon>Eukaryota</taxon>
        <taxon>Sar</taxon>
        <taxon>Stramenopiles</taxon>
        <taxon>Oomycota</taxon>
        <taxon>Peronosporomycetes</taxon>
        <taxon>Pythiales</taxon>
        <taxon>Pythiaceae</taxon>
        <taxon>Globisporangium</taxon>
    </lineage>
</organism>
<dbReference type="InParanoid" id="K3W7V4"/>
<keyword evidence="8" id="KW-1185">Reference proteome</keyword>
<reference evidence="8" key="1">
    <citation type="journal article" date="2010" name="Genome Biol.">
        <title>Genome sequence of the necrotrophic plant pathogen Pythium ultimum reveals original pathogenicity mechanisms and effector repertoire.</title>
        <authorList>
            <person name="Levesque C.A."/>
            <person name="Brouwer H."/>
            <person name="Cano L."/>
            <person name="Hamilton J.P."/>
            <person name="Holt C."/>
            <person name="Huitema E."/>
            <person name="Raffaele S."/>
            <person name="Robideau G.P."/>
            <person name="Thines M."/>
            <person name="Win J."/>
            <person name="Zerillo M.M."/>
            <person name="Beakes G.W."/>
            <person name="Boore J.L."/>
            <person name="Busam D."/>
            <person name="Dumas B."/>
            <person name="Ferriera S."/>
            <person name="Fuerstenberg S.I."/>
            <person name="Gachon C.M."/>
            <person name="Gaulin E."/>
            <person name="Govers F."/>
            <person name="Grenville-Briggs L."/>
            <person name="Horner N."/>
            <person name="Hostetler J."/>
            <person name="Jiang R.H."/>
            <person name="Johnson J."/>
            <person name="Krajaejun T."/>
            <person name="Lin H."/>
            <person name="Meijer H.J."/>
            <person name="Moore B."/>
            <person name="Morris P."/>
            <person name="Phuntmart V."/>
            <person name="Puiu D."/>
            <person name="Shetty J."/>
            <person name="Stajich J.E."/>
            <person name="Tripathy S."/>
            <person name="Wawra S."/>
            <person name="van West P."/>
            <person name="Whitty B.R."/>
            <person name="Coutinho P.M."/>
            <person name="Henrissat B."/>
            <person name="Martin F."/>
            <person name="Thomas P.D."/>
            <person name="Tyler B.M."/>
            <person name="De Vries R.P."/>
            <person name="Kamoun S."/>
            <person name="Yandell M."/>
            <person name="Tisserat N."/>
            <person name="Buell C.R."/>
        </authorList>
    </citation>
    <scope>NUCLEOTIDE SEQUENCE</scope>
    <source>
        <strain evidence="8">DAOM:BR144</strain>
    </source>
</reference>
<feature type="compositionally biased region" description="Basic residues" evidence="5">
    <location>
        <begin position="714"/>
        <end position="727"/>
    </location>
</feature>
<name>K3W7V4_GLOUD</name>
<dbReference type="GO" id="GO:0003677">
    <property type="term" value="F:DNA binding"/>
    <property type="evidence" value="ECO:0007669"/>
    <property type="project" value="InterPro"/>
</dbReference>
<feature type="region of interest" description="Disordered" evidence="5">
    <location>
        <begin position="706"/>
        <end position="739"/>
    </location>
</feature>
<proteinExistence type="predicted"/>
<evidence type="ECO:0000256" key="3">
    <source>
        <dbReference type="ARBA" id="ARBA00022833"/>
    </source>
</evidence>
<keyword evidence="3" id="KW-0862">Zinc</keyword>
<keyword evidence="1" id="KW-0479">Metal-binding</keyword>
<dbReference type="STRING" id="431595.K3W7V4"/>
<dbReference type="PANTHER" id="PTHR46169">
    <property type="entry name" value="DNA REPLICATION-RELATED ELEMENT FACTOR, ISOFORM A"/>
    <property type="match status" value="1"/>
</dbReference>
<dbReference type="PROSITE" id="PS50808">
    <property type="entry name" value="ZF_BED"/>
    <property type="match status" value="1"/>
</dbReference>
<dbReference type="GO" id="GO:0006357">
    <property type="term" value="P:regulation of transcription by RNA polymerase II"/>
    <property type="evidence" value="ECO:0007669"/>
    <property type="project" value="TreeGrafter"/>
</dbReference>
<sequence length="890" mass="100641">MRRPELWQFIRLVVPDPPTVAAGKKYTNQDAKEAYCLKCKRMMHYNTGSSNNVSRHMAKFHPADLASYEMKMSEKKRQKALQQANNTHQQHSANANGDGSSNTGGRKRKLQRTDHHGSTAQSAPFQLIRHGDDGFSNAADVDASGHGVVADADTWSADSDDDTGGSKPMIEPATSTVVQAHGDASLLSKLHDPGPSSADAVVSSVVETEKLNTLIAKWVCKHYHPFGITEDPEFQAIINFAINMKKSVSLPLPPQSEVRASVESLSARTRLDILHQLTSEVLYFSIATEFWTTTERDVFISFSIHYLTEQFDWRHFTLDVREYNGHLSPEERKEQVDMLLTRWNLDPRCMNTILWDSYNPPPTENEFIPHHTQQTESVAHVIQCIISPIFHAQKELTMDDVPLFFVDEQINTLVSRIPAEFQHGVHFLREYVGVFRDLAWFLTNHPRAVVWMSKFMAGSAQIRLIVDSKSNWLTTVDMLRRLMRKKEVIRDFFAYIETSEGRLEFQHSGIFSRTLPGNEQWCAIECLLLLLQPFESVAVAINKEKYASSCLALALLRFLKRDLEKANDFARIFAIYAAENSDDDIQFKQKIAASIDVTRKFLHGRFLEHFDKISNEYMWISQLDPRFVRMKYLSDAERENCKTRLVERCLGLTNALQNQKCNTTTGGSTAMHESAASSSVFLDFQTNKDDNDTNIFLRELLFDDNNEEGTLPPQHHHHHHHHLHPNHHPPSQNDLQQQHNTNSAALATATSAEMTGMMHAGSDDINQPSFEEQQANLRQQIVAEVDLYYQSAAVARVPAVRDPLQWWRENAPRLPLLAPLARKWLAPVGSVRPTETLEIPSTGMATSLSLGGSGGAAPTHHHANGAAHHYVAVHCDPELVRDMVFVHDNC</sequence>
<evidence type="ECO:0000313" key="8">
    <source>
        <dbReference type="Proteomes" id="UP000019132"/>
    </source>
</evidence>
<accession>K3W7V4</accession>
<dbReference type="OMA" id="DAKEAYC"/>
<keyword evidence="2 4" id="KW-0863">Zinc-finger</keyword>
<dbReference type="PANTHER" id="PTHR46169:SF29">
    <property type="entry name" value="DNA REPLICATION-RELATED ELEMENT FACTOR, ISOFORM A"/>
    <property type="match status" value="1"/>
</dbReference>
<feature type="region of interest" description="Disordered" evidence="5">
    <location>
        <begin position="71"/>
        <end position="131"/>
    </location>
</feature>
<dbReference type="GO" id="GO:0008270">
    <property type="term" value="F:zinc ion binding"/>
    <property type="evidence" value="ECO:0007669"/>
    <property type="project" value="UniProtKB-KW"/>
</dbReference>
<evidence type="ECO:0000256" key="4">
    <source>
        <dbReference type="PROSITE-ProRule" id="PRU00027"/>
    </source>
</evidence>
<dbReference type="InterPro" id="IPR052717">
    <property type="entry name" value="Vacuolar_transposase_reg"/>
</dbReference>
<evidence type="ECO:0000256" key="2">
    <source>
        <dbReference type="ARBA" id="ARBA00022771"/>
    </source>
</evidence>
<evidence type="ECO:0000256" key="1">
    <source>
        <dbReference type="ARBA" id="ARBA00022723"/>
    </source>
</evidence>
<evidence type="ECO:0000259" key="6">
    <source>
        <dbReference type="PROSITE" id="PS50808"/>
    </source>
</evidence>
<dbReference type="eggNOG" id="KOG1121">
    <property type="taxonomic scope" value="Eukaryota"/>
</dbReference>
<dbReference type="AlphaFoldDB" id="K3W7V4"/>
<dbReference type="GO" id="GO:0005634">
    <property type="term" value="C:nucleus"/>
    <property type="evidence" value="ECO:0007669"/>
    <property type="project" value="TreeGrafter"/>
</dbReference>
<dbReference type="VEuPathDB" id="FungiDB:PYU1_G001045"/>